<evidence type="ECO:0000256" key="5">
    <source>
        <dbReference type="ARBA" id="ARBA00023014"/>
    </source>
</evidence>
<feature type="domain" description="2Fe-2S ferredoxin-type" evidence="7">
    <location>
        <begin position="2"/>
        <end position="103"/>
    </location>
</feature>
<dbReference type="EMBL" id="JBHRTL010000006">
    <property type="protein sequence ID" value="MFC3155520.1"/>
    <property type="molecule type" value="Genomic_DNA"/>
</dbReference>
<gene>
    <name evidence="8" type="ORF">ACFOEB_09950</name>
</gene>
<comment type="similarity">
    <text evidence="1">Belongs to the adrenodoxin/putidaredoxin family.</text>
</comment>
<evidence type="ECO:0000256" key="4">
    <source>
        <dbReference type="ARBA" id="ARBA00023004"/>
    </source>
</evidence>
<dbReference type="PROSITE" id="PS51085">
    <property type="entry name" value="2FE2S_FER_2"/>
    <property type="match status" value="1"/>
</dbReference>
<evidence type="ECO:0000256" key="6">
    <source>
        <dbReference type="ARBA" id="ARBA00034078"/>
    </source>
</evidence>
<dbReference type="SUPFAM" id="SSF54292">
    <property type="entry name" value="2Fe-2S ferredoxin-like"/>
    <property type="match status" value="1"/>
</dbReference>
<evidence type="ECO:0000256" key="1">
    <source>
        <dbReference type="ARBA" id="ARBA00010914"/>
    </source>
</evidence>
<dbReference type="RefSeq" id="WP_382416269.1">
    <property type="nucleotide sequence ID" value="NZ_AP031500.1"/>
</dbReference>
<dbReference type="InterPro" id="IPR036010">
    <property type="entry name" value="2Fe-2S_ferredoxin-like_sf"/>
</dbReference>
<reference evidence="9" key="1">
    <citation type="journal article" date="2019" name="Int. J. Syst. Evol. Microbiol.">
        <title>The Global Catalogue of Microorganisms (GCM) 10K type strain sequencing project: providing services to taxonomists for standard genome sequencing and annotation.</title>
        <authorList>
            <consortium name="The Broad Institute Genomics Platform"/>
            <consortium name="The Broad Institute Genome Sequencing Center for Infectious Disease"/>
            <person name="Wu L."/>
            <person name="Ma J."/>
        </authorList>
    </citation>
    <scope>NUCLEOTIDE SEQUENCE [LARGE SCALE GENOMIC DNA]</scope>
    <source>
        <strain evidence="9">KCTC 52141</strain>
    </source>
</reference>
<comment type="caution">
    <text evidence="8">The sequence shown here is derived from an EMBL/GenBank/DDBJ whole genome shotgun (WGS) entry which is preliminary data.</text>
</comment>
<keyword evidence="4" id="KW-0408">Iron</keyword>
<name>A0ABV7HNT9_9GAMM</name>
<keyword evidence="9" id="KW-1185">Reference proteome</keyword>
<dbReference type="Proteomes" id="UP001595548">
    <property type="component" value="Unassembled WGS sequence"/>
</dbReference>
<protein>
    <submittedName>
        <fullName evidence="8">2Fe-2S iron-sulfur cluster-binding protein</fullName>
    </submittedName>
</protein>
<sequence>MAKITFITRENETIVCEGEAGSVMELAVQNGVQGIDGDCGGVCSCATCHVHVDPTSLERVGEAGEIEKDMLELDDAANERSRLCCQIDISDQLDGIVLHVAHE</sequence>
<dbReference type="PANTHER" id="PTHR23426:SF65">
    <property type="entry name" value="FERREDOXIN-2, MITOCHONDRIAL"/>
    <property type="match status" value="1"/>
</dbReference>
<evidence type="ECO:0000256" key="2">
    <source>
        <dbReference type="ARBA" id="ARBA00022714"/>
    </source>
</evidence>
<dbReference type="Gene3D" id="3.10.20.30">
    <property type="match status" value="1"/>
</dbReference>
<organism evidence="8 9">
    <name type="scientific">Gilvimarinus japonicus</name>
    <dbReference type="NCBI Taxonomy" id="1796469"/>
    <lineage>
        <taxon>Bacteria</taxon>
        <taxon>Pseudomonadati</taxon>
        <taxon>Pseudomonadota</taxon>
        <taxon>Gammaproteobacteria</taxon>
        <taxon>Cellvibrionales</taxon>
        <taxon>Cellvibrionaceae</taxon>
        <taxon>Gilvimarinus</taxon>
    </lineage>
</organism>
<dbReference type="InterPro" id="IPR001055">
    <property type="entry name" value="Adrenodoxin-like"/>
</dbReference>
<evidence type="ECO:0000259" key="7">
    <source>
        <dbReference type="PROSITE" id="PS51085"/>
    </source>
</evidence>
<dbReference type="PANTHER" id="PTHR23426">
    <property type="entry name" value="FERREDOXIN/ADRENODOXIN"/>
    <property type="match status" value="1"/>
</dbReference>
<proteinExistence type="inferred from homology"/>
<accession>A0ABV7HNT9</accession>
<keyword evidence="2" id="KW-0001">2Fe-2S</keyword>
<dbReference type="InterPro" id="IPR001041">
    <property type="entry name" value="2Fe-2S_ferredoxin-type"/>
</dbReference>
<dbReference type="InterPro" id="IPR012675">
    <property type="entry name" value="Beta-grasp_dom_sf"/>
</dbReference>
<evidence type="ECO:0000313" key="8">
    <source>
        <dbReference type="EMBL" id="MFC3155520.1"/>
    </source>
</evidence>
<dbReference type="Pfam" id="PF00111">
    <property type="entry name" value="Fer2"/>
    <property type="match status" value="1"/>
</dbReference>
<comment type="cofactor">
    <cofactor evidence="6">
        <name>[2Fe-2S] cluster</name>
        <dbReference type="ChEBI" id="CHEBI:190135"/>
    </cofactor>
</comment>
<evidence type="ECO:0000256" key="3">
    <source>
        <dbReference type="ARBA" id="ARBA00022723"/>
    </source>
</evidence>
<evidence type="ECO:0000313" key="9">
    <source>
        <dbReference type="Proteomes" id="UP001595548"/>
    </source>
</evidence>
<keyword evidence="3" id="KW-0479">Metal-binding</keyword>
<dbReference type="PRINTS" id="PR00355">
    <property type="entry name" value="ADRENODOXIN"/>
</dbReference>
<keyword evidence="5" id="KW-0411">Iron-sulfur</keyword>